<keyword evidence="1 2" id="KW-0732">Signal</keyword>
<evidence type="ECO:0000313" key="4">
    <source>
        <dbReference type="EMBL" id="THV03951.1"/>
    </source>
</evidence>
<dbReference type="EMBL" id="ML179061">
    <property type="protein sequence ID" value="THV03951.1"/>
    <property type="molecule type" value="Genomic_DNA"/>
</dbReference>
<organism evidence="4 5">
    <name type="scientific">Dendrothele bispora (strain CBS 962.96)</name>
    <dbReference type="NCBI Taxonomy" id="1314807"/>
    <lineage>
        <taxon>Eukaryota</taxon>
        <taxon>Fungi</taxon>
        <taxon>Dikarya</taxon>
        <taxon>Basidiomycota</taxon>
        <taxon>Agaricomycotina</taxon>
        <taxon>Agaricomycetes</taxon>
        <taxon>Agaricomycetidae</taxon>
        <taxon>Agaricales</taxon>
        <taxon>Agaricales incertae sedis</taxon>
        <taxon>Dendrothele</taxon>
    </lineage>
</organism>
<evidence type="ECO:0000256" key="1">
    <source>
        <dbReference type="ARBA" id="ARBA00022729"/>
    </source>
</evidence>
<dbReference type="InterPro" id="IPR018466">
    <property type="entry name" value="Kre9/Knh1-like_N"/>
</dbReference>
<dbReference type="AlphaFoldDB" id="A0A4S8MMP1"/>
<gene>
    <name evidence="4" type="ORF">K435DRAFT_774605</name>
</gene>
<evidence type="ECO:0000256" key="2">
    <source>
        <dbReference type="SAM" id="SignalP"/>
    </source>
</evidence>
<reference evidence="4 5" key="1">
    <citation type="journal article" date="2019" name="Nat. Ecol. Evol.">
        <title>Megaphylogeny resolves global patterns of mushroom evolution.</title>
        <authorList>
            <person name="Varga T."/>
            <person name="Krizsan K."/>
            <person name="Foldi C."/>
            <person name="Dima B."/>
            <person name="Sanchez-Garcia M."/>
            <person name="Sanchez-Ramirez S."/>
            <person name="Szollosi G.J."/>
            <person name="Szarkandi J.G."/>
            <person name="Papp V."/>
            <person name="Albert L."/>
            <person name="Andreopoulos W."/>
            <person name="Angelini C."/>
            <person name="Antonin V."/>
            <person name="Barry K.W."/>
            <person name="Bougher N.L."/>
            <person name="Buchanan P."/>
            <person name="Buyck B."/>
            <person name="Bense V."/>
            <person name="Catcheside P."/>
            <person name="Chovatia M."/>
            <person name="Cooper J."/>
            <person name="Damon W."/>
            <person name="Desjardin D."/>
            <person name="Finy P."/>
            <person name="Geml J."/>
            <person name="Haridas S."/>
            <person name="Hughes K."/>
            <person name="Justo A."/>
            <person name="Karasinski D."/>
            <person name="Kautmanova I."/>
            <person name="Kiss B."/>
            <person name="Kocsube S."/>
            <person name="Kotiranta H."/>
            <person name="LaButti K.M."/>
            <person name="Lechner B.E."/>
            <person name="Liimatainen K."/>
            <person name="Lipzen A."/>
            <person name="Lukacs Z."/>
            <person name="Mihaltcheva S."/>
            <person name="Morgado L.N."/>
            <person name="Niskanen T."/>
            <person name="Noordeloos M.E."/>
            <person name="Ohm R.A."/>
            <person name="Ortiz-Santana B."/>
            <person name="Ovrebo C."/>
            <person name="Racz N."/>
            <person name="Riley R."/>
            <person name="Savchenko A."/>
            <person name="Shiryaev A."/>
            <person name="Soop K."/>
            <person name="Spirin V."/>
            <person name="Szebenyi C."/>
            <person name="Tomsovsky M."/>
            <person name="Tulloss R.E."/>
            <person name="Uehling J."/>
            <person name="Grigoriev I.V."/>
            <person name="Vagvolgyi C."/>
            <person name="Papp T."/>
            <person name="Martin F.M."/>
            <person name="Miettinen O."/>
            <person name="Hibbett D.S."/>
            <person name="Nagy L.G."/>
        </authorList>
    </citation>
    <scope>NUCLEOTIDE SEQUENCE [LARGE SCALE GENOMIC DNA]</scope>
    <source>
        <strain evidence="4 5">CBS 962.96</strain>
    </source>
</reference>
<name>A0A4S8MMP1_DENBC</name>
<evidence type="ECO:0000259" key="3">
    <source>
        <dbReference type="Pfam" id="PF10342"/>
    </source>
</evidence>
<accession>A0A4S8MMP1</accession>
<feature type="chain" id="PRO_5020304553" description="Yeast cell wall synthesis Kre9/Knh1-like N-terminal domain-containing protein" evidence="2">
    <location>
        <begin position="19"/>
        <end position="127"/>
    </location>
</feature>
<sequence length="127" mass="13679">MRLTAFFATIAAIVSVNAIAVPRDVWVPRIISPDSTTVWTMGQTVNVTWDNSNPPAVITKGSAVALNKADIPIPKYNQPGGFLAEDFDLLTGFVEVTVPTDLESADDYSITLFGDSGNRSPMFTITN</sequence>
<dbReference type="Proteomes" id="UP000297245">
    <property type="component" value="Unassembled WGS sequence"/>
</dbReference>
<keyword evidence="5" id="KW-1185">Reference proteome</keyword>
<feature type="domain" description="Yeast cell wall synthesis Kre9/Knh1-like N-terminal" evidence="3">
    <location>
        <begin position="32"/>
        <end position="124"/>
    </location>
</feature>
<dbReference type="Pfam" id="PF10342">
    <property type="entry name" value="Kre9_KNH"/>
    <property type="match status" value="1"/>
</dbReference>
<evidence type="ECO:0000313" key="5">
    <source>
        <dbReference type="Proteomes" id="UP000297245"/>
    </source>
</evidence>
<dbReference type="OrthoDB" id="2973648at2759"/>
<feature type="signal peptide" evidence="2">
    <location>
        <begin position="1"/>
        <end position="18"/>
    </location>
</feature>
<proteinExistence type="predicted"/>
<protein>
    <recommendedName>
        <fullName evidence="3">Yeast cell wall synthesis Kre9/Knh1-like N-terminal domain-containing protein</fullName>
    </recommendedName>
</protein>